<protein>
    <recommendedName>
        <fullName evidence="3">Late sexual development protein</fullName>
    </recommendedName>
</protein>
<evidence type="ECO:0000313" key="2">
    <source>
        <dbReference type="Proteomes" id="UP000016935"/>
    </source>
</evidence>
<keyword evidence="2" id="KW-1185">Reference proteome</keyword>
<dbReference type="OrthoDB" id="5293813at2759"/>
<evidence type="ECO:0008006" key="3">
    <source>
        <dbReference type="Google" id="ProtNLM"/>
    </source>
</evidence>
<proteinExistence type="predicted"/>
<gene>
    <name evidence="1" type="ORF">SETTUDRAFT_20913</name>
</gene>
<dbReference type="GeneID" id="19402373"/>
<dbReference type="HOGENOM" id="CLU_045147_0_0_1"/>
<dbReference type="Pfam" id="PF13668">
    <property type="entry name" value="Ferritin_2"/>
    <property type="match status" value="1"/>
</dbReference>
<evidence type="ECO:0000313" key="1">
    <source>
        <dbReference type="EMBL" id="EOA85410.1"/>
    </source>
</evidence>
<reference evidence="1 2" key="1">
    <citation type="journal article" date="2012" name="PLoS Pathog.">
        <title>Diverse lifestyles and strategies of plant pathogenesis encoded in the genomes of eighteen Dothideomycetes fungi.</title>
        <authorList>
            <person name="Ohm R.A."/>
            <person name="Feau N."/>
            <person name="Henrissat B."/>
            <person name="Schoch C.L."/>
            <person name="Horwitz B.A."/>
            <person name="Barry K.W."/>
            <person name="Condon B.J."/>
            <person name="Copeland A.C."/>
            <person name="Dhillon B."/>
            <person name="Glaser F."/>
            <person name="Hesse C.N."/>
            <person name="Kosti I."/>
            <person name="LaButti K."/>
            <person name="Lindquist E.A."/>
            <person name="Lucas S."/>
            <person name="Salamov A.A."/>
            <person name="Bradshaw R.E."/>
            <person name="Ciuffetti L."/>
            <person name="Hamelin R.C."/>
            <person name="Kema G.H.J."/>
            <person name="Lawrence C."/>
            <person name="Scott J.A."/>
            <person name="Spatafora J.W."/>
            <person name="Turgeon B.G."/>
            <person name="de Wit P.J.G.M."/>
            <person name="Zhong S."/>
            <person name="Goodwin S.B."/>
            <person name="Grigoriev I.V."/>
        </authorList>
    </citation>
    <scope>NUCLEOTIDE SEQUENCE [LARGE SCALE GENOMIC DNA]</scope>
    <source>
        <strain evidence="2">28A</strain>
    </source>
</reference>
<dbReference type="Proteomes" id="UP000016935">
    <property type="component" value="Unassembled WGS sequence"/>
</dbReference>
<reference evidence="1 2" key="2">
    <citation type="journal article" date="2013" name="PLoS Genet.">
        <title>Comparative genome structure, secondary metabolite, and effector coding capacity across Cochliobolus pathogens.</title>
        <authorList>
            <person name="Condon B.J."/>
            <person name="Leng Y."/>
            <person name="Wu D."/>
            <person name="Bushley K.E."/>
            <person name="Ohm R.A."/>
            <person name="Otillar R."/>
            <person name="Martin J."/>
            <person name="Schackwitz W."/>
            <person name="Grimwood J."/>
            <person name="MohdZainudin N."/>
            <person name="Xue C."/>
            <person name="Wang R."/>
            <person name="Manning V.A."/>
            <person name="Dhillon B."/>
            <person name="Tu Z.J."/>
            <person name="Steffenson B.J."/>
            <person name="Salamov A."/>
            <person name="Sun H."/>
            <person name="Lowry S."/>
            <person name="LaButti K."/>
            <person name="Han J."/>
            <person name="Copeland A."/>
            <person name="Lindquist E."/>
            <person name="Barry K."/>
            <person name="Schmutz J."/>
            <person name="Baker S.E."/>
            <person name="Ciuffetti L.M."/>
            <person name="Grigoriev I.V."/>
            <person name="Zhong S."/>
            <person name="Turgeon B.G."/>
        </authorList>
    </citation>
    <scope>NUCLEOTIDE SEQUENCE [LARGE SCALE GENOMIC DNA]</scope>
    <source>
        <strain evidence="2">28A</strain>
    </source>
</reference>
<dbReference type="eggNOG" id="ENOG502SM3U">
    <property type="taxonomic scope" value="Eukaryota"/>
</dbReference>
<dbReference type="RefSeq" id="XP_008026946.1">
    <property type="nucleotide sequence ID" value="XM_008028755.1"/>
</dbReference>
<dbReference type="AlphaFoldDB" id="R0IJU9"/>
<dbReference type="EMBL" id="KB908703">
    <property type="protein sequence ID" value="EOA85410.1"/>
    <property type="molecule type" value="Genomic_DNA"/>
</dbReference>
<accession>R0IJU9</accession>
<name>R0IJU9_EXST2</name>
<organism evidence="1 2">
    <name type="scientific">Exserohilum turcicum (strain 28A)</name>
    <name type="common">Northern leaf blight fungus</name>
    <name type="synonym">Setosphaeria turcica</name>
    <dbReference type="NCBI Taxonomy" id="671987"/>
    <lineage>
        <taxon>Eukaryota</taxon>
        <taxon>Fungi</taxon>
        <taxon>Dikarya</taxon>
        <taxon>Ascomycota</taxon>
        <taxon>Pezizomycotina</taxon>
        <taxon>Dothideomycetes</taxon>
        <taxon>Pleosporomycetidae</taxon>
        <taxon>Pleosporales</taxon>
        <taxon>Pleosporineae</taxon>
        <taxon>Pleosporaceae</taxon>
        <taxon>Exserohilum</taxon>
    </lineage>
</organism>
<sequence>MAVSVAYAAPFTARGNSKGVSFPLANGFPNPSQSAINQIQKDAQGTLPNGAPPPSMTPEGLTNLKLIALNELFEVAFFTELAANISSRAPGYDLGEKQGYVLDAIKAIVAQEELHLLNANGALKHFNQAEIQPCRYSFPVTDFESAIGLAQTFTDLVLGTLQDVSDIFARSQDYGLVRAVASVIGNEAQQDGFFRSQQKKIPSAQPFLTGSARDFAFTAIQSFVVPGSCPNIHTIPLKTFKGLTIKTKKVQPKTQHLKFAFSKKDAGMFQIEHLRVVYLNGQSVPVVKPLMDVQTKGDSVTFSAEFPYDEFVMDGLTIAAVTSGADSFDGPDAVAQKTLFGPGLIELN</sequence>